<feature type="transmembrane region" description="Helical" evidence="7">
    <location>
        <begin position="345"/>
        <end position="363"/>
    </location>
</feature>
<feature type="transmembrane region" description="Helical" evidence="7">
    <location>
        <begin position="175"/>
        <end position="196"/>
    </location>
</feature>
<feature type="transmembrane region" description="Helical" evidence="7">
    <location>
        <begin position="216"/>
        <end position="239"/>
    </location>
</feature>
<evidence type="ECO:0000313" key="9">
    <source>
        <dbReference type="Proteomes" id="UP000319040"/>
    </source>
</evidence>
<feature type="transmembrane region" description="Helical" evidence="7">
    <location>
        <begin position="86"/>
        <end position="108"/>
    </location>
</feature>
<dbReference type="NCBIfam" id="NF037979">
    <property type="entry name" value="Na_transp"/>
    <property type="match status" value="1"/>
</dbReference>
<evidence type="ECO:0000256" key="7">
    <source>
        <dbReference type="SAM" id="Phobius"/>
    </source>
</evidence>
<feature type="transmembrane region" description="Helical" evidence="7">
    <location>
        <begin position="260"/>
        <end position="280"/>
    </location>
</feature>
<dbReference type="InterPro" id="IPR000175">
    <property type="entry name" value="Na/ntran_symport"/>
</dbReference>
<dbReference type="PROSITE" id="PS00610">
    <property type="entry name" value="NA_NEUROTRAN_SYMP_1"/>
    <property type="match status" value="1"/>
</dbReference>
<feature type="transmembrane region" description="Helical" evidence="7">
    <location>
        <begin position="12"/>
        <end position="29"/>
    </location>
</feature>
<dbReference type="CDD" id="cd10336">
    <property type="entry name" value="SLC6sbd_Tyt1-Like"/>
    <property type="match status" value="1"/>
</dbReference>
<feature type="transmembrane region" description="Helical" evidence="7">
    <location>
        <begin position="413"/>
        <end position="431"/>
    </location>
</feature>
<dbReference type="RefSeq" id="WP_142534028.1">
    <property type="nucleotide sequence ID" value="NZ_FXTB01000007.1"/>
</dbReference>
<dbReference type="GO" id="GO:0015293">
    <property type="term" value="F:symporter activity"/>
    <property type="evidence" value="ECO:0007669"/>
    <property type="project" value="UniProtKB-KW"/>
</dbReference>
<proteinExistence type="inferred from homology"/>
<keyword evidence="2 6" id="KW-0813">Transport</keyword>
<dbReference type="GO" id="GO:0016020">
    <property type="term" value="C:membrane"/>
    <property type="evidence" value="ECO:0007669"/>
    <property type="project" value="UniProtKB-SubCell"/>
</dbReference>
<dbReference type="PANTHER" id="PTHR42948">
    <property type="entry name" value="TRANSPORTER"/>
    <property type="match status" value="1"/>
</dbReference>
<evidence type="ECO:0000313" key="8">
    <source>
        <dbReference type="EMBL" id="SMO78348.1"/>
    </source>
</evidence>
<keyword evidence="5 7" id="KW-0472">Membrane</keyword>
<dbReference type="PRINTS" id="PR00176">
    <property type="entry name" value="NANEUSMPORT"/>
</dbReference>
<dbReference type="AlphaFoldDB" id="A0A521E334"/>
<evidence type="ECO:0000256" key="4">
    <source>
        <dbReference type="ARBA" id="ARBA00022989"/>
    </source>
</evidence>
<evidence type="ECO:0000256" key="5">
    <source>
        <dbReference type="ARBA" id="ARBA00023136"/>
    </source>
</evidence>
<comment type="similarity">
    <text evidence="6">Belongs to the sodium:neurotransmitter symporter (SNF) (TC 2.A.22) family.</text>
</comment>
<evidence type="ECO:0000256" key="2">
    <source>
        <dbReference type="ARBA" id="ARBA00022448"/>
    </source>
</evidence>
<reference evidence="8 9" key="1">
    <citation type="submission" date="2017-05" db="EMBL/GenBank/DDBJ databases">
        <authorList>
            <person name="Varghese N."/>
            <person name="Submissions S."/>
        </authorList>
    </citation>
    <scope>NUCLEOTIDE SEQUENCE [LARGE SCALE GENOMIC DNA]</scope>
    <source>
        <strain evidence="8 9">DSM 27040</strain>
    </source>
</reference>
<feature type="transmembrane region" description="Helical" evidence="7">
    <location>
        <begin position="143"/>
        <end position="163"/>
    </location>
</feature>
<dbReference type="SUPFAM" id="SSF161070">
    <property type="entry name" value="SNF-like"/>
    <property type="match status" value="1"/>
</dbReference>
<keyword evidence="3 6" id="KW-0812">Transmembrane</keyword>
<evidence type="ECO:0000256" key="6">
    <source>
        <dbReference type="RuleBase" id="RU003732"/>
    </source>
</evidence>
<keyword evidence="4 7" id="KW-1133">Transmembrane helix</keyword>
<dbReference type="Pfam" id="PF00209">
    <property type="entry name" value="SNF"/>
    <property type="match status" value="2"/>
</dbReference>
<dbReference type="PROSITE" id="PS50267">
    <property type="entry name" value="NA_NEUROTRAN_SYMP_3"/>
    <property type="match status" value="1"/>
</dbReference>
<feature type="transmembrane region" description="Helical" evidence="7">
    <location>
        <begin position="41"/>
        <end position="65"/>
    </location>
</feature>
<accession>A0A521E334</accession>
<organism evidence="8 9">
    <name type="scientific">Saccharicrinis carchari</name>
    <dbReference type="NCBI Taxonomy" id="1168039"/>
    <lineage>
        <taxon>Bacteria</taxon>
        <taxon>Pseudomonadati</taxon>
        <taxon>Bacteroidota</taxon>
        <taxon>Bacteroidia</taxon>
        <taxon>Marinilabiliales</taxon>
        <taxon>Marinilabiliaceae</taxon>
        <taxon>Saccharicrinis</taxon>
    </lineage>
</organism>
<keyword evidence="9" id="KW-1185">Reference proteome</keyword>
<feature type="transmembrane region" description="Helical" evidence="7">
    <location>
        <begin position="375"/>
        <end position="392"/>
    </location>
</feature>
<gene>
    <name evidence="8" type="ORF">SAMN06265379_107153</name>
</gene>
<protein>
    <recommendedName>
        <fullName evidence="6">Transporter</fullName>
    </recommendedName>
</protein>
<dbReference type="Proteomes" id="UP000319040">
    <property type="component" value="Unassembled WGS sequence"/>
</dbReference>
<evidence type="ECO:0000256" key="3">
    <source>
        <dbReference type="ARBA" id="ARBA00022692"/>
    </source>
</evidence>
<comment type="subcellular location">
    <subcellularLocation>
        <location evidence="1">Membrane</location>
        <topology evidence="1">Multi-pass membrane protein</topology>
    </subcellularLocation>
</comment>
<keyword evidence="6" id="KW-0769">Symport</keyword>
<dbReference type="InterPro" id="IPR037272">
    <property type="entry name" value="SNS_sf"/>
</dbReference>
<name>A0A521E334_SACCC</name>
<evidence type="ECO:0000256" key="1">
    <source>
        <dbReference type="ARBA" id="ARBA00004141"/>
    </source>
</evidence>
<dbReference type="OrthoDB" id="9762833at2"/>
<dbReference type="EMBL" id="FXTB01000007">
    <property type="protein sequence ID" value="SMO78348.1"/>
    <property type="molecule type" value="Genomic_DNA"/>
</dbReference>
<feature type="transmembrane region" description="Helical" evidence="7">
    <location>
        <begin position="300"/>
        <end position="333"/>
    </location>
</feature>
<dbReference type="InterPro" id="IPR047218">
    <property type="entry name" value="YocR/YhdH-like"/>
</dbReference>
<sequence length="437" mass="47551">MDQKRDGFSNKFGVIAAAAGSAIGLGNIWRFPYVLGENGGGAFLLIYLFFIVAIGVPVLVSELLIGRMSQRGVFGAFRVLAPDFKFFKVVGVMGVGAAFLILSFYAVVAGWTIEYTFLATANQLGDKSPPQLAFLFNEFSNSFWRPLFYMIVFMCLTAAIVVGGVKNGIEKYSKILMPVLLLIIVMLCINSVSLNGAMQGLSFLFQPDFSKINNDVILEALGQAFFSLSLGMGIIATYGSYVQKKENLLQTAISVSFADTLIAILAGVAIFPAVFAFGIQPDAGPGLVFVTLPNIFNQMMGGYFFAVAFFVLLFIAALTSSVSLLEVVVAYITEELKLKRKKATFLAAFLITVFGMFCVAYPILFTSFEWTTSNILLPLSGVLITIFVGWFIGSRKTKAELESHGRSVKSISILMIILKIFAPIAIALVFLDNLNII</sequence>
<dbReference type="PANTHER" id="PTHR42948:SF1">
    <property type="entry name" value="TRANSPORTER"/>
    <property type="match status" value="1"/>
</dbReference>